<feature type="compositionally biased region" description="Basic and acidic residues" evidence="1">
    <location>
        <begin position="33"/>
        <end position="45"/>
    </location>
</feature>
<evidence type="ECO:0000313" key="3">
    <source>
        <dbReference type="Proteomes" id="UP001444661"/>
    </source>
</evidence>
<feature type="compositionally biased region" description="Basic and acidic residues" evidence="1">
    <location>
        <begin position="119"/>
        <end position="136"/>
    </location>
</feature>
<organism evidence="2 3">
    <name type="scientific">Apiospora rasikravindrae</name>
    <dbReference type="NCBI Taxonomy" id="990691"/>
    <lineage>
        <taxon>Eukaryota</taxon>
        <taxon>Fungi</taxon>
        <taxon>Dikarya</taxon>
        <taxon>Ascomycota</taxon>
        <taxon>Pezizomycotina</taxon>
        <taxon>Sordariomycetes</taxon>
        <taxon>Xylariomycetidae</taxon>
        <taxon>Amphisphaeriales</taxon>
        <taxon>Apiosporaceae</taxon>
        <taxon>Apiospora</taxon>
    </lineage>
</organism>
<sequence>MAVWAGAAAGIFFRRQLDTAGLPHCPVQPTKPSKQDSEGGGDKRPSPIKRWTRKLKRRSESRSASTEERETLVERIEKLAEENGQLVEKNKTLQKANQNLLRQLEDKDKSPQGPQDPQDPPKDTEKDPEKDQDNSSEKTNLFGPNPKNLSPNQVTELYRKASQKRRGIMKWEREGLRKKMDETWETHLKDIQHFDATHPKGRGAQYQTFLERRRELQQRGRDEYEG</sequence>
<name>A0ABR1SZ72_9PEZI</name>
<feature type="region of interest" description="Disordered" evidence="1">
    <location>
        <begin position="20"/>
        <end position="170"/>
    </location>
</feature>
<comment type="caution">
    <text evidence="2">The sequence shown here is derived from an EMBL/GenBank/DDBJ whole genome shotgun (WGS) entry which is preliminary data.</text>
</comment>
<evidence type="ECO:0000256" key="1">
    <source>
        <dbReference type="SAM" id="MobiDB-lite"/>
    </source>
</evidence>
<dbReference type="Proteomes" id="UP001444661">
    <property type="component" value="Unassembled WGS sequence"/>
</dbReference>
<feature type="compositionally biased region" description="Basic residues" evidence="1">
    <location>
        <begin position="46"/>
        <end position="57"/>
    </location>
</feature>
<protein>
    <submittedName>
        <fullName evidence="2">Uncharacterized protein</fullName>
    </submittedName>
</protein>
<reference evidence="2 3" key="1">
    <citation type="submission" date="2023-01" db="EMBL/GenBank/DDBJ databases">
        <title>Analysis of 21 Apiospora genomes using comparative genomics revels a genus with tremendous synthesis potential of carbohydrate active enzymes and secondary metabolites.</title>
        <authorList>
            <person name="Sorensen T."/>
        </authorList>
    </citation>
    <scope>NUCLEOTIDE SEQUENCE [LARGE SCALE GENOMIC DNA]</scope>
    <source>
        <strain evidence="2 3">CBS 33761</strain>
    </source>
</reference>
<gene>
    <name evidence="2" type="ORF">PG993_008038</name>
</gene>
<evidence type="ECO:0000313" key="2">
    <source>
        <dbReference type="EMBL" id="KAK8039627.1"/>
    </source>
</evidence>
<keyword evidence="3" id="KW-1185">Reference proteome</keyword>
<accession>A0ABR1SZ72</accession>
<proteinExistence type="predicted"/>
<feature type="compositionally biased region" description="Basic and acidic residues" evidence="1">
    <location>
        <begin position="58"/>
        <end position="81"/>
    </location>
</feature>
<dbReference type="EMBL" id="JAQQWK010000006">
    <property type="protein sequence ID" value="KAK8039627.1"/>
    <property type="molecule type" value="Genomic_DNA"/>
</dbReference>